<proteinExistence type="predicted"/>
<sequence>MEHIYEIVDKGGVFILNPLDYSDIYKYLEENHIMIDLEETNDFTDLSIIDDDLEGKEIFLVGENHGVLVNEQLRMKFLKYFKFNTNFKYYLWELPFSVAFFLSKYLETGDEKILRETSYVDWFGSILNKNPMFQDKVLSIVYIYDNCKYLYPTDLKDYQGVMTTLDSKLNILKKYAKGECTLFKLNGTDSPFDKRLLWPIVHKIPEGGVTTDYFQYIILIRNSKALTSLKV</sequence>
<accession>A0A4R3KZ26</accession>
<evidence type="ECO:0000313" key="2">
    <source>
        <dbReference type="Proteomes" id="UP000294567"/>
    </source>
</evidence>
<protein>
    <submittedName>
        <fullName evidence="1">Uncharacterized protein</fullName>
    </submittedName>
</protein>
<keyword evidence="2" id="KW-1185">Reference proteome</keyword>
<dbReference type="SUPFAM" id="SSF159501">
    <property type="entry name" value="EreA/ChaN-like"/>
    <property type="match status" value="1"/>
</dbReference>
<dbReference type="RefSeq" id="WP_132026385.1">
    <property type="nucleotide sequence ID" value="NZ_CP068564.1"/>
</dbReference>
<dbReference type="Proteomes" id="UP000294567">
    <property type="component" value="Unassembled WGS sequence"/>
</dbReference>
<organism evidence="1 2">
    <name type="scientific">Keratinibaculum paraultunense</name>
    <dbReference type="NCBI Taxonomy" id="1278232"/>
    <lineage>
        <taxon>Bacteria</taxon>
        <taxon>Bacillati</taxon>
        <taxon>Bacillota</taxon>
        <taxon>Tissierellia</taxon>
        <taxon>Tissierellales</taxon>
        <taxon>Tepidimicrobiaceae</taxon>
        <taxon>Keratinibaculum</taxon>
    </lineage>
</organism>
<reference evidence="1 2" key="1">
    <citation type="submission" date="2019-03" db="EMBL/GenBank/DDBJ databases">
        <title>Genomic Encyclopedia of Type Strains, Phase IV (KMG-IV): sequencing the most valuable type-strain genomes for metagenomic binning, comparative biology and taxonomic classification.</title>
        <authorList>
            <person name="Goeker M."/>
        </authorList>
    </citation>
    <scope>NUCLEOTIDE SEQUENCE [LARGE SCALE GENOMIC DNA]</scope>
    <source>
        <strain evidence="1 2">DSM 26752</strain>
    </source>
</reference>
<dbReference type="AlphaFoldDB" id="A0A4R3KZ26"/>
<dbReference type="OrthoDB" id="1878475at2"/>
<evidence type="ECO:0000313" key="1">
    <source>
        <dbReference type="EMBL" id="TCS90754.1"/>
    </source>
</evidence>
<dbReference type="EMBL" id="SMAE01000003">
    <property type="protein sequence ID" value="TCS90754.1"/>
    <property type="molecule type" value="Genomic_DNA"/>
</dbReference>
<name>A0A4R3KZ26_9FIRM</name>
<gene>
    <name evidence="1" type="ORF">EDD65_10359</name>
</gene>
<comment type="caution">
    <text evidence="1">The sequence shown here is derived from an EMBL/GenBank/DDBJ whole genome shotgun (WGS) entry which is preliminary data.</text>
</comment>